<dbReference type="AlphaFoldDB" id="A0A6U2IDL5"/>
<feature type="region of interest" description="Disordered" evidence="1">
    <location>
        <begin position="219"/>
        <end position="239"/>
    </location>
</feature>
<organism evidence="2">
    <name type="scientific">Hemiselmis andersenii</name>
    <name type="common">Cryptophyte alga</name>
    <dbReference type="NCBI Taxonomy" id="464988"/>
    <lineage>
        <taxon>Eukaryota</taxon>
        <taxon>Cryptophyceae</taxon>
        <taxon>Cryptomonadales</taxon>
        <taxon>Hemiselmidaceae</taxon>
        <taxon>Hemiselmis</taxon>
    </lineage>
</organism>
<protein>
    <submittedName>
        <fullName evidence="2">Uncharacterized protein</fullName>
    </submittedName>
</protein>
<proteinExistence type="predicted"/>
<sequence>MRPREKVVGWGSNQERPCRGLKVRMQQGYRQQGTGTITHVTATGLTQPSCTVKWDVGGSMTFYSGSSVSRNAMARAQHPDPAQVELKEFVREMKWSEKAFEGMTLGDLVEVNSNGEWVFDRAALDKLLIGRDDMVYEGCSQQELDRLRLFAIVALKAQRGLRLEPFRQGGIPRSFPTIEFSSSCKNKHRYERDWYKFRSDPVPDDLTAVLLKIKNHRERDEMKKNPPKYGASPETEGTTPLRLEDLLETEMTDEMVEKYVIDVQSFREYLKDPTTERQLTKQLEDLRVFAQRAQQPPKKDPCSGQLRIATKGAGHDLTWQPDRRGPGSGLPLVCAKPSDVHSLHPGEKARFVNGSRARGVQCTSRGGKDMVRAFPFTAAKLSGLRLAR</sequence>
<evidence type="ECO:0000256" key="1">
    <source>
        <dbReference type="SAM" id="MobiDB-lite"/>
    </source>
</evidence>
<gene>
    <name evidence="2" type="ORF">HAND00432_LOCUS7779</name>
</gene>
<dbReference type="EMBL" id="HBFX01013039">
    <property type="protein sequence ID" value="CAD8953242.1"/>
    <property type="molecule type" value="Transcribed_RNA"/>
</dbReference>
<accession>A0A6U2IDL5</accession>
<reference evidence="2" key="1">
    <citation type="submission" date="2021-01" db="EMBL/GenBank/DDBJ databases">
        <authorList>
            <person name="Corre E."/>
            <person name="Pelletier E."/>
            <person name="Niang G."/>
            <person name="Scheremetjew M."/>
            <person name="Finn R."/>
            <person name="Kale V."/>
            <person name="Holt S."/>
            <person name="Cochrane G."/>
            <person name="Meng A."/>
            <person name="Brown T."/>
            <person name="Cohen L."/>
        </authorList>
    </citation>
    <scope>NUCLEOTIDE SEQUENCE</scope>
    <source>
        <strain evidence="2">CCMP644</strain>
    </source>
</reference>
<name>A0A6U2IDL5_HEMAN</name>
<evidence type="ECO:0000313" key="2">
    <source>
        <dbReference type="EMBL" id="CAD8953242.1"/>
    </source>
</evidence>